<dbReference type="RefSeq" id="WP_175304561.1">
    <property type="nucleotide sequence ID" value="NZ_CZPZ01000018.1"/>
</dbReference>
<protein>
    <recommendedName>
        <fullName evidence="2">CAAX prenyl protease 2/Lysostaphin resistance protein A-like domain-containing protein</fullName>
    </recommendedName>
</protein>
<dbReference type="STRING" id="1742973.COMA2_250007"/>
<accession>A0A0S4LGD9</accession>
<feature type="transmembrane region" description="Helical" evidence="1">
    <location>
        <begin position="136"/>
        <end position="156"/>
    </location>
</feature>
<evidence type="ECO:0000259" key="2">
    <source>
        <dbReference type="Pfam" id="PF02517"/>
    </source>
</evidence>
<organism evidence="3 4">
    <name type="scientific">Candidatus Nitrospira nitrificans</name>
    <dbReference type="NCBI Taxonomy" id="1742973"/>
    <lineage>
        <taxon>Bacteria</taxon>
        <taxon>Pseudomonadati</taxon>
        <taxon>Nitrospirota</taxon>
        <taxon>Nitrospiria</taxon>
        <taxon>Nitrospirales</taxon>
        <taxon>Nitrospiraceae</taxon>
        <taxon>Nitrospira</taxon>
    </lineage>
</organism>
<evidence type="ECO:0000313" key="4">
    <source>
        <dbReference type="Proteomes" id="UP000198736"/>
    </source>
</evidence>
<dbReference type="InterPro" id="IPR052710">
    <property type="entry name" value="CAAX_protease"/>
</dbReference>
<evidence type="ECO:0000256" key="1">
    <source>
        <dbReference type="SAM" id="Phobius"/>
    </source>
</evidence>
<sequence>MALLGLQHHFPFHRDSVFLLLSALGPLAWLAMIRFFAPQPQPWHAIWSAAFLSVALWQPLFEELLFRGVIQGQVLQTRWGRKTWIGLSMANLVVSLLFVLAHLACHSIPWSLLVFAPSLCFGFIRERFGSLYPSIALHVFYNTGYVLLVGGAILPISK</sequence>
<dbReference type="GO" id="GO:0004175">
    <property type="term" value="F:endopeptidase activity"/>
    <property type="evidence" value="ECO:0007669"/>
    <property type="project" value="UniProtKB-ARBA"/>
</dbReference>
<keyword evidence="1" id="KW-0472">Membrane</keyword>
<feature type="domain" description="CAAX prenyl protease 2/Lysostaphin resistance protein A-like" evidence="2">
    <location>
        <begin position="49"/>
        <end position="143"/>
    </location>
</feature>
<dbReference type="InterPro" id="IPR003675">
    <property type="entry name" value="Rce1/LyrA-like_dom"/>
</dbReference>
<dbReference type="PANTHER" id="PTHR36435:SF1">
    <property type="entry name" value="CAAX AMINO TERMINAL PROTEASE FAMILY PROTEIN"/>
    <property type="match status" value="1"/>
</dbReference>
<reference evidence="4" key="1">
    <citation type="submission" date="2015-10" db="EMBL/GenBank/DDBJ databases">
        <authorList>
            <person name="Luecker S."/>
            <person name="Luecker S."/>
        </authorList>
    </citation>
    <scope>NUCLEOTIDE SEQUENCE [LARGE SCALE GENOMIC DNA]</scope>
</reference>
<keyword evidence="1" id="KW-0812">Transmembrane</keyword>
<evidence type="ECO:0000313" key="3">
    <source>
        <dbReference type="EMBL" id="CUS36641.1"/>
    </source>
</evidence>
<dbReference type="Proteomes" id="UP000198736">
    <property type="component" value="Unassembled WGS sequence"/>
</dbReference>
<name>A0A0S4LGD9_9BACT</name>
<dbReference type="NCBIfam" id="NF033192">
    <property type="entry name" value="JDVT-CAAX"/>
    <property type="match status" value="1"/>
</dbReference>
<gene>
    <name evidence="3" type="ORF">COMA2_250007</name>
</gene>
<keyword evidence="4" id="KW-1185">Reference proteome</keyword>
<feature type="transmembrane region" description="Helical" evidence="1">
    <location>
        <begin position="17"/>
        <end position="37"/>
    </location>
</feature>
<dbReference type="GO" id="GO:0080120">
    <property type="term" value="P:CAAX-box protein maturation"/>
    <property type="evidence" value="ECO:0007669"/>
    <property type="project" value="UniProtKB-ARBA"/>
</dbReference>
<keyword evidence="1" id="KW-1133">Transmembrane helix</keyword>
<proteinExistence type="predicted"/>
<dbReference type="PANTHER" id="PTHR36435">
    <property type="entry name" value="SLR1288 PROTEIN"/>
    <property type="match status" value="1"/>
</dbReference>
<dbReference type="Pfam" id="PF02517">
    <property type="entry name" value="Rce1-like"/>
    <property type="match status" value="1"/>
</dbReference>
<dbReference type="EMBL" id="CZPZ01000018">
    <property type="protein sequence ID" value="CUS36641.1"/>
    <property type="molecule type" value="Genomic_DNA"/>
</dbReference>
<dbReference type="AlphaFoldDB" id="A0A0S4LGD9"/>